<evidence type="ECO:0000256" key="6">
    <source>
        <dbReference type="SAM" id="MobiDB-lite"/>
    </source>
</evidence>
<protein>
    <submittedName>
        <fullName evidence="9">MFS general substrate transporter</fullName>
    </submittedName>
</protein>
<dbReference type="Pfam" id="PF07690">
    <property type="entry name" value="MFS_1"/>
    <property type="match status" value="1"/>
</dbReference>
<feature type="compositionally biased region" description="Basic and acidic residues" evidence="6">
    <location>
        <begin position="275"/>
        <end position="286"/>
    </location>
</feature>
<dbReference type="InterPro" id="IPR011701">
    <property type="entry name" value="MFS"/>
</dbReference>
<proteinExistence type="predicted"/>
<gene>
    <name evidence="9" type="ORF">SISSUDRAFT_1011929</name>
</gene>
<name>A0A165XL98_9AGAM</name>
<comment type="subcellular location">
    <subcellularLocation>
        <location evidence="1">Membrane</location>
        <topology evidence="1">Multi-pass membrane protein</topology>
    </subcellularLocation>
</comment>
<feature type="transmembrane region" description="Helical" evidence="7">
    <location>
        <begin position="339"/>
        <end position="359"/>
    </location>
</feature>
<dbReference type="InterPro" id="IPR036259">
    <property type="entry name" value="MFS_trans_sf"/>
</dbReference>
<feature type="transmembrane region" description="Helical" evidence="7">
    <location>
        <begin position="477"/>
        <end position="500"/>
    </location>
</feature>
<dbReference type="SUPFAM" id="SSF103473">
    <property type="entry name" value="MFS general substrate transporter"/>
    <property type="match status" value="1"/>
</dbReference>
<dbReference type="PANTHER" id="PTHR23504:SF15">
    <property type="entry name" value="MAJOR FACILITATOR SUPERFAMILY (MFS) PROFILE DOMAIN-CONTAINING PROTEIN"/>
    <property type="match status" value="1"/>
</dbReference>
<dbReference type="InterPro" id="IPR020846">
    <property type="entry name" value="MFS_dom"/>
</dbReference>
<feature type="region of interest" description="Disordered" evidence="6">
    <location>
        <begin position="1"/>
        <end position="40"/>
    </location>
</feature>
<keyword evidence="2" id="KW-0813">Transport</keyword>
<evidence type="ECO:0000256" key="4">
    <source>
        <dbReference type="ARBA" id="ARBA00022989"/>
    </source>
</evidence>
<feature type="region of interest" description="Disordered" evidence="6">
    <location>
        <begin position="260"/>
        <end position="293"/>
    </location>
</feature>
<feature type="compositionally biased region" description="Low complexity" evidence="6">
    <location>
        <begin position="260"/>
        <end position="274"/>
    </location>
</feature>
<feature type="transmembrane region" description="Helical" evidence="7">
    <location>
        <begin position="371"/>
        <end position="389"/>
    </location>
</feature>
<reference evidence="9 10" key="1">
    <citation type="journal article" date="2016" name="Mol. Biol. Evol.">
        <title>Comparative Genomics of Early-Diverging Mushroom-Forming Fungi Provides Insights into the Origins of Lignocellulose Decay Capabilities.</title>
        <authorList>
            <person name="Nagy L.G."/>
            <person name="Riley R."/>
            <person name="Tritt A."/>
            <person name="Adam C."/>
            <person name="Daum C."/>
            <person name="Floudas D."/>
            <person name="Sun H."/>
            <person name="Yadav J.S."/>
            <person name="Pangilinan J."/>
            <person name="Larsson K.H."/>
            <person name="Matsuura K."/>
            <person name="Barry K."/>
            <person name="Labutti K."/>
            <person name="Kuo R."/>
            <person name="Ohm R.A."/>
            <person name="Bhattacharya S.S."/>
            <person name="Shirouzu T."/>
            <person name="Yoshinaga Y."/>
            <person name="Martin F.M."/>
            <person name="Grigoriev I.V."/>
            <person name="Hibbett D.S."/>
        </authorList>
    </citation>
    <scope>NUCLEOTIDE SEQUENCE [LARGE SCALE GENOMIC DNA]</scope>
    <source>
        <strain evidence="9 10">HHB10207 ss-3</strain>
    </source>
</reference>
<keyword evidence="4 7" id="KW-1133">Transmembrane helix</keyword>
<dbReference type="AlphaFoldDB" id="A0A165XL98"/>
<feature type="transmembrane region" description="Helical" evidence="7">
    <location>
        <begin position="88"/>
        <end position="109"/>
    </location>
</feature>
<keyword evidence="10" id="KW-1185">Reference proteome</keyword>
<evidence type="ECO:0000256" key="7">
    <source>
        <dbReference type="SAM" id="Phobius"/>
    </source>
</evidence>
<feature type="transmembrane region" description="Helical" evidence="7">
    <location>
        <begin position="301"/>
        <end position="319"/>
    </location>
</feature>
<keyword evidence="3 7" id="KW-0812">Transmembrane</keyword>
<feature type="transmembrane region" description="Helical" evidence="7">
    <location>
        <begin position="121"/>
        <end position="139"/>
    </location>
</feature>
<evidence type="ECO:0000256" key="3">
    <source>
        <dbReference type="ARBA" id="ARBA00022692"/>
    </source>
</evidence>
<feature type="transmembrane region" description="Helical" evidence="7">
    <location>
        <begin position="222"/>
        <end position="244"/>
    </location>
</feature>
<dbReference type="Gene3D" id="1.20.1250.20">
    <property type="entry name" value="MFS general substrate transporter like domains"/>
    <property type="match status" value="1"/>
</dbReference>
<evidence type="ECO:0000256" key="5">
    <source>
        <dbReference type="ARBA" id="ARBA00023136"/>
    </source>
</evidence>
<evidence type="ECO:0000313" key="9">
    <source>
        <dbReference type="EMBL" id="KZT32309.1"/>
    </source>
</evidence>
<feature type="compositionally biased region" description="Low complexity" evidence="6">
    <location>
        <begin position="14"/>
        <end position="26"/>
    </location>
</feature>
<sequence length="506" mass="54304">MTAVNASERTPLLTDSNSESTVSTSDVDSELNLQPQEEREPTPLPKVQLTCLLFILICEPISSMFLFPFINQLIFEYGISGGDQKRTGYYAGLVASSFFMAETASVFFWGRLSDRVGRRPVISFGLAAVAVATVAFGFSRSLTTLMLSRAMAGGLSGNNSILKGMVAEITDESNQARAFSFTPVMFALASTVAPIIGGKLAHPVERFPEIFGNSELFKAYPYLLPCLIVALFPLMGNIINIFFLKEASGIKSPLSLPKFSTTPTSPSSQSLSSSDSERTLTPESKPKPPSISSMLTPRVRAAILNYSTIALVGNMQNFIQPLFMSTPTRYGGLGLSPSQIGSFLGALGIYNGIAQGIFFPPVHRKLGTTNLFRLSLGSYILLFCFWPIISHLAKQTDEVSGTLIRLQIAQLSLLPLGRMAFSCSNIFLTSAAPSRHSMGGTVGLGQTFAAVSRSVGPSLAATLFAVSIEKNVLGGDLVYVILICIVLVSLVGTVTLPRVVKRASEE</sequence>
<evidence type="ECO:0000259" key="8">
    <source>
        <dbReference type="PROSITE" id="PS50850"/>
    </source>
</evidence>
<dbReference type="EMBL" id="KV428353">
    <property type="protein sequence ID" value="KZT32309.1"/>
    <property type="molecule type" value="Genomic_DNA"/>
</dbReference>
<feature type="transmembrane region" description="Helical" evidence="7">
    <location>
        <begin position="47"/>
        <end position="67"/>
    </location>
</feature>
<dbReference type="GO" id="GO:0016020">
    <property type="term" value="C:membrane"/>
    <property type="evidence" value="ECO:0007669"/>
    <property type="project" value="UniProtKB-SubCell"/>
</dbReference>
<dbReference type="GO" id="GO:0022857">
    <property type="term" value="F:transmembrane transporter activity"/>
    <property type="evidence" value="ECO:0007669"/>
    <property type="project" value="InterPro"/>
</dbReference>
<evidence type="ECO:0000256" key="2">
    <source>
        <dbReference type="ARBA" id="ARBA00022448"/>
    </source>
</evidence>
<evidence type="ECO:0000256" key="1">
    <source>
        <dbReference type="ARBA" id="ARBA00004141"/>
    </source>
</evidence>
<dbReference type="PANTHER" id="PTHR23504">
    <property type="entry name" value="MAJOR FACILITATOR SUPERFAMILY DOMAIN-CONTAINING PROTEIN 10"/>
    <property type="match status" value="1"/>
</dbReference>
<dbReference type="PROSITE" id="PS50850">
    <property type="entry name" value="MFS"/>
    <property type="match status" value="1"/>
</dbReference>
<dbReference type="Proteomes" id="UP000076798">
    <property type="component" value="Unassembled WGS sequence"/>
</dbReference>
<accession>A0A165XL98</accession>
<keyword evidence="5 7" id="KW-0472">Membrane</keyword>
<dbReference type="OrthoDB" id="419616at2759"/>
<feature type="domain" description="Major facilitator superfamily (MFS) profile" evidence="8">
    <location>
        <begin position="48"/>
        <end position="501"/>
    </location>
</feature>
<evidence type="ECO:0000313" key="10">
    <source>
        <dbReference type="Proteomes" id="UP000076798"/>
    </source>
</evidence>
<organism evidence="9 10">
    <name type="scientific">Sistotremastrum suecicum HHB10207 ss-3</name>
    <dbReference type="NCBI Taxonomy" id="1314776"/>
    <lineage>
        <taxon>Eukaryota</taxon>
        <taxon>Fungi</taxon>
        <taxon>Dikarya</taxon>
        <taxon>Basidiomycota</taxon>
        <taxon>Agaricomycotina</taxon>
        <taxon>Agaricomycetes</taxon>
        <taxon>Sistotremastrales</taxon>
        <taxon>Sistotremastraceae</taxon>
        <taxon>Sistotremastrum</taxon>
    </lineage>
</organism>
<feature type="transmembrane region" description="Helical" evidence="7">
    <location>
        <begin position="184"/>
        <end position="202"/>
    </location>
</feature>